<dbReference type="PANTHER" id="PTHR42781">
    <property type="entry name" value="SPERMIDINE/PUTRESCINE IMPORT ATP-BINDING PROTEIN POTA"/>
    <property type="match status" value="1"/>
</dbReference>
<proteinExistence type="predicted"/>
<keyword evidence="1" id="KW-0813">Transport</keyword>
<protein>
    <submittedName>
        <fullName evidence="5">Ferric iron ABC transporter, ATP-binding protein</fullName>
    </submittedName>
</protein>
<gene>
    <name evidence="5" type="ORF">MNBD_DELTA01-278</name>
</gene>
<dbReference type="InterPro" id="IPR027417">
    <property type="entry name" value="P-loop_NTPase"/>
</dbReference>
<dbReference type="InterPro" id="IPR003593">
    <property type="entry name" value="AAA+_ATPase"/>
</dbReference>
<dbReference type="AlphaFoldDB" id="A0A3B0QTU2"/>
<dbReference type="PROSITE" id="PS50893">
    <property type="entry name" value="ABC_TRANSPORTER_2"/>
    <property type="match status" value="1"/>
</dbReference>
<keyword evidence="2" id="KW-0547">Nucleotide-binding</keyword>
<evidence type="ECO:0000313" key="5">
    <source>
        <dbReference type="EMBL" id="VAV83137.1"/>
    </source>
</evidence>
<dbReference type="GO" id="GO:0005524">
    <property type="term" value="F:ATP binding"/>
    <property type="evidence" value="ECO:0007669"/>
    <property type="project" value="UniProtKB-KW"/>
</dbReference>
<dbReference type="SMART" id="SM00382">
    <property type="entry name" value="AAA"/>
    <property type="match status" value="1"/>
</dbReference>
<reference evidence="5" key="1">
    <citation type="submission" date="2018-06" db="EMBL/GenBank/DDBJ databases">
        <authorList>
            <person name="Zhirakovskaya E."/>
        </authorList>
    </citation>
    <scope>NUCLEOTIDE SEQUENCE</scope>
</reference>
<sequence>MIQIEIKKTLREFDLDASLGFGKELAVLTGPNGSGKSTLLRCIAGLERPEYGSVKINDKVVFDGTIDTPPDKRRIGYVCQEGALFPWLSVKKNILFGLTKEEIADNKIWLEHLYSELELGHLLKQNPTKLSGGERQRVALARAIAPRPELLLMDEPFSAVDAELRPVLRKFIKELQKDWKVPILMITHDHAEAYVMADRLFEIVDGKITIIQERGKVIRMPLISY</sequence>
<dbReference type="InterPro" id="IPR050093">
    <property type="entry name" value="ABC_SmlMolc_Importer"/>
</dbReference>
<dbReference type="SUPFAM" id="SSF52540">
    <property type="entry name" value="P-loop containing nucleoside triphosphate hydrolases"/>
    <property type="match status" value="1"/>
</dbReference>
<dbReference type="PROSITE" id="PS00211">
    <property type="entry name" value="ABC_TRANSPORTER_1"/>
    <property type="match status" value="1"/>
</dbReference>
<name>A0A3B0QTU2_9ZZZZ</name>
<keyword evidence="3 5" id="KW-0067">ATP-binding</keyword>
<evidence type="ECO:0000259" key="4">
    <source>
        <dbReference type="PROSITE" id="PS50893"/>
    </source>
</evidence>
<dbReference type="InterPro" id="IPR017871">
    <property type="entry name" value="ABC_transporter-like_CS"/>
</dbReference>
<dbReference type="PANTHER" id="PTHR42781:SF4">
    <property type="entry name" value="SPERMIDINE_PUTRESCINE IMPORT ATP-BINDING PROTEIN POTA"/>
    <property type="match status" value="1"/>
</dbReference>
<evidence type="ECO:0000256" key="3">
    <source>
        <dbReference type="ARBA" id="ARBA00022840"/>
    </source>
</evidence>
<evidence type="ECO:0000256" key="1">
    <source>
        <dbReference type="ARBA" id="ARBA00022448"/>
    </source>
</evidence>
<evidence type="ECO:0000256" key="2">
    <source>
        <dbReference type="ARBA" id="ARBA00022741"/>
    </source>
</evidence>
<dbReference type="InterPro" id="IPR003439">
    <property type="entry name" value="ABC_transporter-like_ATP-bd"/>
</dbReference>
<dbReference type="Gene3D" id="3.40.50.300">
    <property type="entry name" value="P-loop containing nucleotide triphosphate hydrolases"/>
    <property type="match status" value="1"/>
</dbReference>
<feature type="domain" description="ABC transporter" evidence="4">
    <location>
        <begin position="1"/>
        <end position="225"/>
    </location>
</feature>
<dbReference type="GO" id="GO:0016887">
    <property type="term" value="F:ATP hydrolysis activity"/>
    <property type="evidence" value="ECO:0007669"/>
    <property type="project" value="InterPro"/>
</dbReference>
<dbReference type="EMBL" id="UOEA01000036">
    <property type="protein sequence ID" value="VAV83137.1"/>
    <property type="molecule type" value="Genomic_DNA"/>
</dbReference>
<accession>A0A3B0QTU2</accession>
<dbReference type="Pfam" id="PF00005">
    <property type="entry name" value="ABC_tran"/>
    <property type="match status" value="1"/>
</dbReference>
<organism evidence="5">
    <name type="scientific">hydrothermal vent metagenome</name>
    <dbReference type="NCBI Taxonomy" id="652676"/>
    <lineage>
        <taxon>unclassified sequences</taxon>
        <taxon>metagenomes</taxon>
        <taxon>ecological metagenomes</taxon>
    </lineage>
</organism>